<dbReference type="OrthoDB" id="5620631at2"/>
<dbReference type="EMBL" id="AP014633">
    <property type="protein sequence ID" value="BAP56903.1"/>
    <property type="molecule type" value="Genomic_DNA"/>
</dbReference>
<dbReference type="GO" id="GO:0006310">
    <property type="term" value="P:DNA recombination"/>
    <property type="evidence" value="ECO:0007669"/>
    <property type="project" value="TreeGrafter"/>
</dbReference>
<protein>
    <recommendedName>
        <fullName evidence="1">Transposase (putative) YhgA-like domain-containing protein</fullName>
    </recommendedName>
</protein>
<reference evidence="2" key="1">
    <citation type="journal article" date="2014" name="ISME J.">
        <title>Ecophysiology of Thioploca ingrica as revealed by the complete genome sequence supplemented with proteomic evidence.</title>
        <authorList>
            <person name="Kojima H."/>
            <person name="Ogura Y."/>
            <person name="Yamamoto N."/>
            <person name="Togashi T."/>
            <person name="Mori H."/>
            <person name="Watanabe T."/>
            <person name="Nemoto F."/>
            <person name="Kurokawa K."/>
            <person name="Hayashi T."/>
            <person name="Fukui M."/>
        </authorList>
    </citation>
    <scope>NUCLEOTIDE SEQUENCE [LARGE SCALE GENOMIC DNA]</scope>
</reference>
<dbReference type="PANTHER" id="PTHR34611">
    <property type="match status" value="1"/>
</dbReference>
<keyword evidence="3" id="KW-1185">Reference proteome</keyword>
<dbReference type="KEGG" id="tig:THII_2606"/>
<evidence type="ECO:0000313" key="2">
    <source>
        <dbReference type="EMBL" id="BAP56903.1"/>
    </source>
</evidence>
<accession>A0A090AFK3</accession>
<dbReference type="AlphaFoldDB" id="A0A090AFK3"/>
<dbReference type="GO" id="GO:1990238">
    <property type="term" value="F:double-stranded DNA endonuclease activity"/>
    <property type="evidence" value="ECO:0007669"/>
    <property type="project" value="TreeGrafter"/>
</dbReference>
<gene>
    <name evidence="2" type="ORF">THII_2606</name>
</gene>
<dbReference type="PANTHER" id="PTHR34611:SF2">
    <property type="entry name" value="INACTIVE RECOMBINATION-PROMOTING NUCLEASE-LIKE PROTEIN RPNE-RELATED"/>
    <property type="match status" value="1"/>
</dbReference>
<evidence type="ECO:0000259" key="1">
    <source>
        <dbReference type="Pfam" id="PF04754"/>
    </source>
</evidence>
<dbReference type="HOGENOM" id="CLU_059548_0_0_6"/>
<sequence>MFPLHDRGYKRLFSHPRFFRQLLETFVDEAWVKDIDFDHCEKVEKSFISEHYKETESDLLYQVKLKGKEAYIYILIEFQSTVTWFMAVRLLHYLSSFWLDYAESQPQSKKLPAVFPLVLYSGDDKWTAQTDLAELLEQPELFQSYTPQFRYFKIAENEYSPAQLLQIRNIVSTLFLAETQYDLDLLKTELLNLFTQEEDKAAISLLLNWFKQLVVHGRREAIDYEELGQIYQSQVEAKQMIETAIAKERQQIFEQGKTAGWIEGEAAGLAKGEAAGWTKGKTEGRVEFLMTLLETRFGPLNSAQQKQIYRLDAENLLKVSAKLWAAQSLAEILSEST</sequence>
<feature type="domain" description="Transposase (putative) YhgA-like" evidence="1">
    <location>
        <begin position="5"/>
        <end position="195"/>
    </location>
</feature>
<organism evidence="2 3">
    <name type="scientific">Thioploca ingrica</name>
    <dbReference type="NCBI Taxonomy" id="40754"/>
    <lineage>
        <taxon>Bacteria</taxon>
        <taxon>Pseudomonadati</taxon>
        <taxon>Pseudomonadota</taxon>
        <taxon>Gammaproteobacteria</taxon>
        <taxon>Thiotrichales</taxon>
        <taxon>Thiotrichaceae</taxon>
        <taxon>Thioploca</taxon>
    </lineage>
</organism>
<dbReference type="InterPro" id="IPR006842">
    <property type="entry name" value="Transposase_31"/>
</dbReference>
<dbReference type="Proteomes" id="UP000031623">
    <property type="component" value="Chromosome"/>
</dbReference>
<proteinExistence type="predicted"/>
<evidence type="ECO:0000313" key="3">
    <source>
        <dbReference type="Proteomes" id="UP000031623"/>
    </source>
</evidence>
<dbReference type="Pfam" id="PF04754">
    <property type="entry name" value="Transposase_31"/>
    <property type="match status" value="1"/>
</dbReference>
<dbReference type="STRING" id="40754.THII_2606"/>
<name>A0A090AFK3_9GAMM</name>
<dbReference type="InterPro" id="IPR051699">
    <property type="entry name" value="Rpn/YhgA-like_nuclease"/>
</dbReference>